<dbReference type="Proteomes" id="UP000885392">
    <property type="component" value="Unassembled WGS sequence"/>
</dbReference>
<dbReference type="Pfam" id="PF00440">
    <property type="entry name" value="TetR_N"/>
    <property type="match status" value="1"/>
</dbReference>
<sequence length="202" mass="23207">MKKKEKMKESQPRTKPAEVRLGELMDAAQKLFIEKGFEATTISDIVEDAEVAKGTFYHYFSSKNDILSALRMRFTRHFIDKIQMAIDKCKSDDWFARLRAWCNAGVATYLEGMELHDALYHDHHYHTRSNQDRDAVLEQIQIMLNDGAAAGAWRLDNPRLTAILMYHGMHGAVDEAMVNTAVDHSRLGEELTLEFMRLLGCR</sequence>
<evidence type="ECO:0000313" key="5">
    <source>
        <dbReference type="EMBL" id="MLW02128.1"/>
    </source>
</evidence>
<dbReference type="InterPro" id="IPR001647">
    <property type="entry name" value="HTH_TetR"/>
</dbReference>
<dbReference type="PROSITE" id="PS50977">
    <property type="entry name" value="HTH_TETR_2"/>
    <property type="match status" value="1"/>
</dbReference>
<dbReference type="InterPro" id="IPR036271">
    <property type="entry name" value="Tet_transcr_reg_TetR-rel_C_sf"/>
</dbReference>
<organism evidence="5">
    <name type="scientific">Salmonella enterica</name>
    <name type="common">Salmonella choleraesuis</name>
    <dbReference type="NCBI Taxonomy" id="28901"/>
    <lineage>
        <taxon>Bacteria</taxon>
        <taxon>Pseudomonadati</taxon>
        <taxon>Pseudomonadota</taxon>
        <taxon>Gammaproteobacteria</taxon>
        <taxon>Enterobacterales</taxon>
        <taxon>Enterobacteriaceae</taxon>
        <taxon>Salmonella</taxon>
    </lineage>
</organism>
<dbReference type="Gene3D" id="1.10.357.10">
    <property type="entry name" value="Tetracycline Repressor, domain 2"/>
    <property type="match status" value="1"/>
</dbReference>
<dbReference type="GO" id="GO:0000976">
    <property type="term" value="F:transcription cis-regulatory region binding"/>
    <property type="evidence" value="ECO:0007669"/>
    <property type="project" value="TreeGrafter"/>
</dbReference>
<dbReference type="InterPro" id="IPR050109">
    <property type="entry name" value="HTH-type_TetR-like_transc_reg"/>
</dbReference>
<dbReference type="PANTHER" id="PTHR30055">
    <property type="entry name" value="HTH-TYPE TRANSCRIPTIONAL REGULATOR RUTR"/>
    <property type="match status" value="1"/>
</dbReference>
<keyword evidence="1" id="KW-0175">Coiled coil</keyword>
<evidence type="ECO:0000259" key="4">
    <source>
        <dbReference type="PROSITE" id="PS50977"/>
    </source>
</evidence>
<dbReference type="InterPro" id="IPR023772">
    <property type="entry name" value="DNA-bd_HTH_TetR-type_CS"/>
</dbReference>
<protein>
    <submittedName>
        <fullName evidence="5">TetR/AcrR family transcriptional regulator</fullName>
    </submittedName>
</protein>
<evidence type="ECO:0000256" key="1">
    <source>
        <dbReference type="ARBA" id="ARBA00023054"/>
    </source>
</evidence>
<dbReference type="SUPFAM" id="SSF48498">
    <property type="entry name" value="Tetracyclin repressor-like, C-terminal domain"/>
    <property type="match status" value="1"/>
</dbReference>
<dbReference type="PANTHER" id="PTHR30055:SF183">
    <property type="entry name" value="NUCLEOID OCCLUSION FACTOR SLMA"/>
    <property type="match status" value="1"/>
</dbReference>
<dbReference type="PROSITE" id="PS01081">
    <property type="entry name" value="HTH_TETR_1"/>
    <property type="match status" value="1"/>
</dbReference>
<dbReference type="EMBL" id="RVIJ01000020">
    <property type="protein sequence ID" value="MLW02128.1"/>
    <property type="molecule type" value="Genomic_DNA"/>
</dbReference>
<evidence type="ECO:0000256" key="2">
    <source>
        <dbReference type="ARBA" id="ARBA00023125"/>
    </source>
</evidence>
<accession>A0A403N0D1</accession>
<evidence type="ECO:0000256" key="3">
    <source>
        <dbReference type="PROSITE-ProRule" id="PRU00335"/>
    </source>
</evidence>
<reference evidence="5" key="1">
    <citation type="submission" date="2018-10" db="EMBL/GenBank/DDBJ databases">
        <authorList>
            <consortium name="PulseNet: The National Subtyping Network for Foodborne Disease Surveillance"/>
            <person name="Tarr C.L."/>
            <person name="Trees E."/>
            <person name="Katz L.S."/>
            <person name="Carleton-Romer H.A."/>
            <person name="Stroika S."/>
            <person name="Kucerova Z."/>
            <person name="Roache K.F."/>
            <person name="Sabol A.L."/>
            <person name="Besser J."/>
            <person name="Gerner-Smidt P."/>
        </authorList>
    </citation>
    <scope>NUCLEOTIDE SEQUENCE [LARGE SCALE GENOMIC DNA]</scope>
    <source>
        <strain evidence="5">PNUSAS038541</strain>
    </source>
</reference>
<dbReference type="InterPro" id="IPR009057">
    <property type="entry name" value="Homeodomain-like_sf"/>
</dbReference>
<dbReference type="Gene3D" id="1.10.10.60">
    <property type="entry name" value="Homeodomain-like"/>
    <property type="match status" value="1"/>
</dbReference>
<keyword evidence="2 3" id="KW-0238">DNA-binding</keyword>
<gene>
    <name evidence="5" type="ORF">EAK82_18365</name>
</gene>
<dbReference type="PRINTS" id="PR00455">
    <property type="entry name" value="HTHTETR"/>
</dbReference>
<dbReference type="SUPFAM" id="SSF46689">
    <property type="entry name" value="Homeodomain-like"/>
    <property type="match status" value="1"/>
</dbReference>
<feature type="domain" description="HTH tetR-type" evidence="4">
    <location>
        <begin position="18"/>
        <end position="78"/>
    </location>
</feature>
<proteinExistence type="predicted"/>
<comment type="caution">
    <text evidence="5">The sequence shown here is derived from an EMBL/GenBank/DDBJ whole genome shotgun (WGS) entry which is preliminary data.</text>
</comment>
<feature type="DNA-binding region" description="H-T-H motif" evidence="3">
    <location>
        <begin position="41"/>
        <end position="60"/>
    </location>
</feature>
<dbReference type="AlphaFoldDB" id="A0A403N0D1"/>
<name>A0A403N0D1_SALER</name>
<dbReference type="GO" id="GO:0003700">
    <property type="term" value="F:DNA-binding transcription factor activity"/>
    <property type="evidence" value="ECO:0007669"/>
    <property type="project" value="TreeGrafter"/>
</dbReference>